<dbReference type="GO" id="GO:0048367">
    <property type="term" value="P:shoot system development"/>
    <property type="evidence" value="ECO:0007669"/>
    <property type="project" value="InterPro"/>
</dbReference>
<gene>
    <name evidence="2" type="ORF">E3N88_21434</name>
</gene>
<feature type="compositionally biased region" description="Polar residues" evidence="1">
    <location>
        <begin position="762"/>
        <end position="778"/>
    </location>
</feature>
<dbReference type="PANTHER" id="PTHR35504:SF1">
    <property type="entry name" value="PROTEIN EMBRYONIC FLOWER 1"/>
    <property type="match status" value="1"/>
</dbReference>
<sequence>MKNNDERSIVPELNSSHSTFKIDTLCIKLGIMKEKNDAPNCRHFSIRGYVAGMREKGNSNLLPFTEELPPMEIPNFRYWLCEKCLQKNETANASMDTTLTSGCHQCVFSPSARSCPQQNSNRVAVLPFGEGTSGLKPVDGNNNDETILAVLKADESQTSPEIPDKVKVPQELTKHYTTDIIVGKKGSTVLKDHEKAQKTSIVNDSQPFECGQQIDNDQNGLPRRKTRKVRLLKELLCGNTEIQQQKKDNVFSLPPPRIKRKMLHDHPDHDHDNGNHHDQDHKKAKALKRDAIAKNNAVEHSKNPEAHEFGENVDKYEWNKHGTQRSSSHGKVGSDAMSAWQSIFSDIVRTDNQVPPTYSVAKSRGTEPFPNFMNPLKLDKRVNCSKKSSNLIKSKSFVEDSTRMKDDSRSDAELGLNLSLNYDPQSHIRSQQSILNQSLNQDHNRKSGFFWGESSNYPLRILSDSESKERSVHEKPHYTQLPYGSCSGHHKLDFSDPYKRNIGVRGYSEFARPNNHQRQETVFSIGRSDEREIVELMAKNQYERNLCEANNGIVSGFHTLMNEGMTSSHHEYLTMIRPPSSSIAASENTGPMRHSAGGFLHQDRVSSFSMNQKRPLNGVWMSDTGPQRHYDSRYHYASNGNNKRPQTHFYNPINTQVLEGFNKYSNGTCQHQAGNMQFGQTFAKYSDEDKGKHLMDLDLNLVAPNVVEEQNNFESLDLNPNRMCSFDSSYSNETIPAMQLLSLMDAGKLSQPFSVTKPKQKPISSCFSRHGSTVTERTNPMVTPIGSSYSSVFRTAQNVKLTSPSHGQQFYHKPQEVKSRITSLPSVVCRPEDSYVFPHPWQASGGQNKLVNRGFGPRIESSRTEICTINCNPADFSTPGPENVYMINVEDLVFNEQSSYGSNSQKKTIKPTS</sequence>
<protein>
    <submittedName>
        <fullName evidence="2">Uncharacterized protein</fullName>
    </submittedName>
</protein>
<dbReference type="Proteomes" id="UP000326396">
    <property type="component" value="Linkage Group LG19"/>
</dbReference>
<evidence type="ECO:0000256" key="1">
    <source>
        <dbReference type="SAM" id="MobiDB-lite"/>
    </source>
</evidence>
<dbReference type="PANTHER" id="PTHR35504">
    <property type="entry name" value="PROTEIN EMBRYONIC FLOWER 1"/>
    <property type="match status" value="1"/>
</dbReference>
<organism evidence="2 3">
    <name type="scientific">Mikania micrantha</name>
    <name type="common">bitter vine</name>
    <dbReference type="NCBI Taxonomy" id="192012"/>
    <lineage>
        <taxon>Eukaryota</taxon>
        <taxon>Viridiplantae</taxon>
        <taxon>Streptophyta</taxon>
        <taxon>Embryophyta</taxon>
        <taxon>Tracheophyta</taxon>
        <taxon>Spermatophyta</taxon>
        <taxon>Magnoliopsida</taxon>
        <taxon>eudicotyledons</taxon>
        <taxon>Gunneridae</taxon>
        <taxon>Pentapetalae</taxon>
        <taxon>asterids</taxon>
        <taxon>campanulids</taxon>
        <taxon>Asterales</taxon>
        <taxon>Asteraceae</taxon>
        <taxon>Asteroideae</taxon>
        <taxon>Heliantheae alliance</taxon>
        <taxon>Eupatorieae</taxon>
        <taxon>Mikania</taxon>
    </lineage>
</organism>
<dbReference type="EMBL" id="SZYD01000011">
    <property type="protein sequence ID" value="KAD4889361.1"/>
    <property type="molecule type" value="Genomic_DNA"/>
</dbReference>
<evidence type="ECO:0000313" key="3">
    <source>
        <dbReference type="Proteomes" id="UP000326396"/>
    </source>
</evidence>
<dbReference type="InterPro" id="IPR034583">
    <property type="entry name" value="EMF1"/>
</dbReference>
<feature type="region of interest" description="Disordered" evidence="1">
    <location>
        <begin position="263"/>
        <end position="282"/>
    </location>
</feature>
<dbReference type="GO" id="GO:0045892">
    <property type="term" value="P:negative regulation of DNA-templated transcription"/>
    <property type="evidence" value="ECO:0007669"/>
    <property type="project" value="InterPro"/>
</dbReference>
<reference evidence="2 3" key="1">
    <citation type="submission" date="2019-05" db="EMBL/GenBank/DDBJ databases">
        <title>Mikania micrantha, genome provides insights into the molecular mechanism of rapid growth.</title>
        <authorList>
            <person name="Liu B."/>
        </authorList>
    </citation>
    <scope>NUCLEOTIDE SEQUENCE [LARGE SCALE GENOMIC DNA]</scope>
    <source>
        <strain evidence="2">NLD-2019</strain>
        <tissue evidence="2">Leaf</tissue>
    </source>
</reference>
<proteinExistence type="predicted"/>
<dbReference type="GO" id="GO:0009910">
    <property type="term" value="P:negative regulation of flower development"/>
    <property type="evidence" value="ECO:0007669"/>
    <property type="project" value="InterPro"/>
</dbReference>
<feature type="compositionally biased region" description="Basic and acidic residues" evidence="1">
    <location>
        <begin position="264"/>
        <end position="282"/>
    </location>
</feature>
<accession>A0A5N6NJT6</accession>
<name>A0A5N6NJT6_9ASTR</name>
<dbReference type="AlphaFoldDB" id="A0A5N6NJT6"/>
<comment type="caution">
    <text evidence="2">The sequence shown here is derived from an EMBL/GenBank/DDBJ whole genome shotgun (WGS) entry which is preliminary data.</text>
</comment>
<keyword evidence="3" id="KW-1185">Reference proteome</keyword>
<feature type="region of interest" description="Disordered" evidence="1">
    <location>
        <begin position="755"/>
        <end position="778"/>
    </location>
</feature>
<evidence type="ECO:0000313" key="2">
    <source>
        <dbReference type="EMBL" id="KAD4889361.1"/>
    </source>
</evidence>
<dbReference type="OrthoDB" id="754229at2759"/>